<comment type="subcellular location">
    <subcellularLocation>
        <location evidence="2">Cytoplasm</location>
    </subcellularLocation>
</comment>
<dbReference type="InterPro" id="IPR029069">
    <property type="entry name" value="HotDog_dom_sf"/>
</dbReference>
<name>A0A1F5YAS8_9BACT</name>
<evidence type="ECO:0000313" key="11">
    <source>
        <dbReference type="Proteomes" id="UP000179034"/>
    </source>
</evidence>
<dbReference type="InterPro" id="IPR020568">
    <property type="entry name" value="Ribosomal_Su5_D2-typ_SF"/>
</dbReference>
<dbReference type="AlphaFoldDB" id="A0A1F5YAS8"/>
<comment type="function">
    <text evidence="9">Involved in unsaturated fatty acids biosynthesis. Catalyzes the dehydration of short chain beta-hydroxyacyl-ACPs and long chain saturated and unsaturated beta-hydroxyacyl-ACPs.</text>
</comment>
<dbReference type="GO" id="GO:0005737">
    <property type="term" value="C:cytoplasm"/>
    <property type="evidence" value="ECO:0007669"/>
    <property type="project" value="UniProtKB-SubCell"/>
</dbReference>
<dbReference type="PANTHER" id="PTHR30272:SF1">
    <property type="entry name" value="3-HYDROXYACYL-[ACYL-CARRIER-PROTEIN] DEHYDRATASE"/>
    <property type="match status" value="1"/>
</dbReference>
<dbReference type="EC" id="4.2.1.59" evidence="3"/>
<organism evidence="10 11">
    <name type="scientific">Candidatus Glassbacteria bacterium RBG_16_58_8</name>
    <dbReference type="NCBI Taxonomy" id="1817866"/>
    <lineage>
        <taxon>Bacteria</taxon>
        <taxon>Candidatus Glassiibacteriota</taxon>
    </lineage>
</organism>
<evidence type="ECO:0000256" key="7">
    <source>
        <dbReference type="ARBA" id="ARBA00023098"/>
    </source>
</evidence>
<dbReference type="SUPFAM" id="SSF54211">
    <property type="entry name" value="Ribosomal protein S5 domain 2-like"/>
    <property type="match status" value="1"/>
</dbReference>
<dbReference type="Gene3D" id="3.10.129.10">
    <property type="entry name" value="Hotdog Thioesterase"/>
    <property type="match status" value="1"/>
</dbReference>
<dbReference type="GO" id="GO:0019171">
    <property type="term" value="F:(3R)-hydroxyacyl-[acyl-carrier-protein] dehydratase activity"/>
    <property type="evidence" value="ECO:0007669"/>
    <property type="project" value="UniProtKB-EC"/>
</dbReference>
<accession>A0A1F5YAS8</accession>
<keyword evidence="7" id="KW-0443">Lipid metabolism</keyword>
<dbReference type="Pfam" id="PF07977">
    <property type="entry name" value="FabA"/>
    <property type="match status" value="1"/>
</dbReference>
<dbReference type="HAMAP" id="MF_00406">
    <property type="entry name" value="FabZ"/>
    <property type="match status" value="1"/>
</dbReference>
<evidence type="ECO:0000256" key="6">
    <source>
        <dbReference type="ARBA" id="ARBA00022556"/>
    </source>
</evidence>
<dbReference type="Gene3D" id="3.30.1700.10">
    <property type="entry name" value="lpxc deacetylase, domain 2"/>
    <property type="match status" value="1"/>
</dbReference>
<evidence type="ECO:0000256" key="2">
    <source>
        <dbReference type="ARBA" id="ARBA00004496"/>
    </source>
</evidence>
<dbReference type="GO" id="GO:0103117">
    <property type="term" value="F:UDP-3-O-acyl-N-acetylglucosamine deacetylase activity"/>
    <property type="evidence" value="ECO:0007669"/>
    <property type="project" value="InterPro"/>
</dbReference>
<dbReference type="InterPro" id="IPR010084">
    <property type="entry name" value="FabZ"/>
</dbReference>
<proteinExistence type="inferred from homology"/>
<sequence length="312" mass="35277">MEVLARGGLRELPAERKVLTLDEPFRYEEGGVNFLLLPHNGLTVTFHISYRHRLVGDQVITVDINRETFLRELAPARTFCFQEEIESLRGVGLIKGGSLDNAIVIGKKGILNNESLRFPDEFVRHKVLDLVGDISLLGMRLDAHVISFRSGHSSNINLVRKLAREFLKKDGRKRATSLQLDINQILEILPHRYPFILVDRILEMEVGKRAVGLKNVTINEPFFAGHFPGHPIMPGVLQIEAMGQVGGLLLMNSVPDPENKVVYFVALDKIRFRKPVRPGDQIRFELEMLKLRGRTCKMKGVAYVEGQRIAEA</sequence>
<evidence type="ECO:0000256" key="3">
    <source>
        <dbReference type="ARBA" id="ARBA00013167"/>
    </source>
</evidence>
<keyword evidence="5" id="KW-0444">Lipid biosynthesis</keyword>
<reference evidence="10 11" key="1">
    <citation type="journal article" date="2016" name="Nat. Commun.">
        <title>Thousands of microbial genomes shed light on interconnected biogeochemical processes in an aquifer system.</title>
        <authorList>
            <person name="Anantharaman K."/>
            <person name="Brown C.T."/>
            <person name="Hug L.A."/>
            <person name="Sharon I."/>
            <person name="Castelle C.J."/>
            <person name="Probst A.J."/>
            <person name="Thomas B.C."/>
            <person name="Singh A."/>
            <person name="Wilkins M.J."/>
            <person name="Karaoz U."/>
            <person name="Brodie E.L."/>
            <person name="Williams K.H."/>
            <person name="Hubbard S.S."/>
            <person name="Banfield J.F."/>
        </authorList>
    </citation>
    <scope>NUCLEOTIDE SEQUENCE [LARGE SCALE GENOMIC DNA]</scope>
</reference>
<dbReference type="Proteomes" id="UP000179034">
    <property type="component" value="Unassembled WGS sequence"/>
</dbReference>
<protein>
    <recommendedName>
        <fullName evidence="3">3-hydroxyacyl-[acyl-carrier-protein] dehydratase</fullName>
        <ecNumber evidence="3">4.2.1.59</ecNumber>
    </recommendedName>
</protein>
<evidence type="ECO:0000256" key="8">
    <source>
        <dbReference type="ARBA" id="ARBA00023239"/>
    </source>
</evidence>
<dbReference type="NCBIfam" id="TIGR01750">
    <property type="entry name" value="fabZ"/>
    <property type="match status" value="1"/>
</dbReference>
<dbReference type="EMBL" id="MFIW01000095">
    <property type="protein sequence ID" value="OGF97159.1"/>
    <property type="molecule type" value="Genomic_DNA"/>
</dbReference>
<dbReference type="FunFam" id="3.10.129.10:FF:000001">
    <property type="entry name" value="3-hydroxyacyl-[acyl-carrier-protein] dehydratase FabZ"/>
    <property type="match status" value="1"/>
</dbReference>
<keyword evidence="8" id="KW-0456">Lyase</keyword>
<dbReference type="NCBIfam" id="NF000582">
    <property type="entry name" value="PRK00006.1"/>
    <property type="match status" value="1"/>
</dbReference>
<dbReference type="GO" id="GO:0006633">
    <property type="term" value="P:fatty acid biosynthetic process"/>
    <property type="evidence" value="ECO:0007669"/>
    <property type="project" value="InterPro"/>
</dbReference>
<evidence type="ECO:0000256" key="1">
    <source>
        <dbReference type="ARBA" id="ARBA00002923"/>
    </source>
</evidence>
<evidence type="ECO:0000256" key="9">
    <source>
        <dbReference type="ARBA" id="ARBA00025049"/>
    </source>
</evidence>
<dbReference type="InterPro" id="IPR004463">
    <property type="entry name" value="UDP-acyl_GlcNac_deAcase"/>
</dbReference>
<comment type="function">
    <text evidence="1">Catalyzes the hydrolysis of UDP-3-O-myristoyl-N-acetylglucosamine to form UDP-3-O-myristoylglucosamine and acetate, the committed step in lipid A biosynthesis.</text>
</comment>
<evidence type="ECO:0000256" key="5">
    <source>
        <dbReference type="ARBA" id="ARBA00022516"/>
    </source>
</evidence>
<dbReference type="Pfam" id="PF03331">
    <property type="entry name" value="LpxC"/>
    <property type="match status" value="1"/>
</dbReference>
<dbReference type="CDD" id="cd01288">
    <property type="entry name" value="FabZ"/>
    <property type="match status" value="1"/>
</dbReference>
<dbReference type="GO" id="GO:0009245">
    <property type="term" value="P:lipid A biosynthetic process"/>
    <property type="evidence" value="ECO:0007669"/>
    <property type="project" value="UniProtKB-KW"/>
</dbReference>
<dbReference type="InterPro" id="IPR013114">
    <property type="entry name" value="FabA_FabZ"/>
</dbReference>
<comment type="caution">
    <text evidence="10">The sequence shown here is derived from an EMBL/GenBank/DDBJ whole genome shotgun (WGS) entry which is preliminary data.</text>
</comment>
<dbReference type="SUPFAM" id="SSF54637">
    <property type="entry name" value="Thioesterase/thiol ester dehydrase-isomerase"/>
    <property type="match status" value="1"/>
</dbReference>
<gene>
    <name evidence="10" type="ORF">A2Z06_04255</name>
</gene>
<dbReference type="PANTHER" id="PTHR30272">
    <property type="entry name" value="3-HYDROXYACYL-[ACYL-CARRIER-PROTEIN] DEHYDRATASE"/>
    <property type="match status" value="1"/>
</dbReference>
<keyword evidence="6" id="KW-0441">Lipid A biosynthesis</keyword>
<dbReference type="InterPro" id="IPR011334">
    <property type="entry name" value="UDP-acyl_GlcNac_deAcase_C"/>
</dbReference>
<evidence type="ECO:0000313" key="10">
    <source>
        <dbReference type="EMBL" id="OGF97159.1"/>
    </source>
</evidence>
<evidence type="ECO:0000256" key="4">
    <source>
        <dbReference type="ARBA" id="ARBA00022490"/>
    </source>
</evidence>
<dbReference type="GO" id="GO:0016020">
    <property type="term" value="C:membrane"/>
    <property type="evidence" value="ECO:0007669"/>
    <property type="project" value="GOC"/>
</dbReference>
<feature type="non-terminal residue" evidence="10">
    <location>
        <position position="312"/>
    </location>
</feature>
<keyword evidence="4" id="KW-0963">Cytoplasm</keyword>